<dbReference type="PANTHER" id="PTHR34262">
    <property type="entry name" value="TRANSMEMBRANE PROTEIN 220"/>
    <property type="match status" value="1"/>
</dbReference>
<proteinExistence type="predicted"/>
<feature type="transmembrane region" description="Helical" evidence="1">
    <location>
        <begin position="38"/>
        <end position="59"/>
    </location>
</feature>
<dbReference type="Pfam" id="PF15071">
    <property type="entry name" value="TMEM220"/>
    <property type="match status" value="1"/>
</dbReference>
<keyword evidence="2" id="KW-1185">Reference proteome</keyword>
<name>A0A8B7ZJJ4_ACAPL</name>
<reference evidence="3" key="1">
    <citation type="submission" date="2025-08" db="UniProtKB">
        <authorList>
            <consortium name="RefSeq"/>
        </authorList>
    </citation>
    <scope>IDENTIFICATION</scope>
</reference>
<evidence type="ECO:0000313" key="2">
    <source>
        <dbReference type="Proteomes" id="UP000694845"/>
    </source>
</evidence>
<dbReference type="RefSeq" id="XP_022103461.1">
    <property type="nucleotide sequence ID" value="XM_022247769.1"/>
</dbReference>
<dbReference type="Proteomes" id="UP000694845">
    <property type="component" value="Unplaced"/>
</dbReference>
<sequence>MHGGRITCHETMRKSQSTITSYLDDAPVAREVISKQSWLWTGINVVMAIFFALAAFVQINDPDPYIWIPIYLIPCLLCCAIVWSRDAVDQLYWRVTAAVHMGFSILGIVILTFHVGGLHMKQGFFNPLGLEEGRELFGLLIALGWTLLCWFSGHIMTTCSAGKLSILTGVTVLLGMLPLTMWGTCYQSNFKHCDDML</sequence>
<feature type="transmembrane region" description="Helical" evidence="1">
    <location>
        <begin position="164"/>
        <end position="183"/>
    </location>
</feature>
<keyword evidence="1" id="KW-1133">Transmembrane helix</keyword>
<gene>
    <name evidence="3" type="primary">LOC110986125</name>
</gene>
<feature type="transmembrane region" description="Helical" evidence="1">
    <location>
        <begin position="65"/>
        <end position="83"/>
    </location>
</feature>
<dbReference type="PANTHER" id="PTHR34262:SF1">
    <property type="entry name" value="TRANSMEMBRANE PROTEIN 220"/>
    <property type="match status" value="1"/>
</dbReference>
<accession>A0A8B7ZJJ4</accession>
<protein>
    <submittedName>
        <fullName evidence="3">Transmembrane protein 220-like isoform X1</fullName>
    </submittedName>
</protein>
<feature type="transmembrane region" description="Helical" evidence="1">
    <location>
        <begin position="95"/>
        <end position="116"/>
    </location>
</feature>
<dbReference type="OrthoDB" id="9924288at2759"/>
<evidence type="ECO:0000256" key="1">
    <source>
        <dbReference type="SAM" id="Phobius"/>
    </source>
</evidence>
<organism evidence="2 3">
    <name type="scientific">Acanthaster planci</name>
    <name type="common">Crown-of-thorns starfish</name>
    <dbReference type="NCBI Taxonomy" id="133434"/>
    <lineage>
        <taxon>Eukaryota</taxon>
        <taxon>Metazoa</taxon>
        <taxon>Echinodermata</taxon>
        <taxon>Eleutherozoa</taxon>
        <taxon>Asterozoa</taxon>
        <taxon>Asteroidea</taxon>
        <taxon>Valvatacea</taxon>
        <taxon>Valvatida</taxon>
        <taxon>Acanthasteridae</taxon>
        <taxon>Acanthaster</taxon>
    </lineage>
</organism>
<keyword evidence="1" id="KW-0472">Membrane</keyword>
<dbReference type="GeneID" id="110986125"/>
<dbReference type="AlphaFoldDB" id="A0A8B7ZJJ4"/>
<keyword evidence="1" id="KW-0812">Transmembrane</keyword>
<dbReference type="InterPro" id="IPR029377">
    <property type="entry name" value="TMEM220"/>
</dbReference>
<dbReference type="KEGG" id="aplc:110986125"/>
<evidence type="ECO:0000313" key="3">
    <source>
        <dbReference type="RefSeq" id="XP_022103461.1"/>
    </source>
</evidence>
<feature type="transmembrane region" description="Helical" evidence="1">
    <location>
        <begin position="136"/>
        <end position="157"/>
    </location>
</feature>